<evidence type="ECO:0000313" key="1">
    <source>
        <dbReference type="EMBL" id="APH72403.1"/>
    </source>
</evidence>
<dbReference type="KEGG" id="meso:BSQ44_14335"/>
<dbReference type="EMBL" id="CP018171">
    <property type="protein sequence ID" value="APH72403.1"/>
    <property type="molecule type" value="Genomic_DNA"/>
</dbReference>
<dbReference type="Gene3D" id="1.10.600.10">
    <property type="entry name" value="Farnesyl Diphosphate Synthase"/>
    <property type="match status" value="1"/>
</dbReference>
<accession>A0A1L3SSJ5</accession>
<dbReference type="AlphaFoldDB" id="A0A1L3SSJ5"/>
<dbReference type="InterPro" id="IPR002060">
    <property type="entry name" value="Squ/phyt_synthse"/>
</dbReference>
<sequence>MEADAGHVTEIVRKGDPDRYLSVLYAPEDKRAALLALYAFNVEVSRVRDMVSEPLPGEIRLQWWRDMIAAPEGAVTGNPVADGLRRAIEDHELPRAAFDNMLEARIFDLYDDPMPDRNSLEGYCGETAGALIQLASLVLEPEAAVAHAPLAGHAGCAQGIAGLLRLLPQHRARGQCYVPADILAAAGTDREALLGAGEGAERAVAAMIALGREHLGRFETGATGMTLSLRPAYLPAALAGAQLDRIAASPLDGGKPISVTRKHWIMLRRAARGW</sequence>
<keyword evidence="2" id="KW-1185">Reference proteome</keyword>
<gene>
    <name evidence="1" type="ORF">BSQ44_14335</name>
</gene>
<evidence type="ECO:0000313" key="2">
    <source>
        <dbReference type="Proteomes" id="UP000182840"/>
    </source>
</evidence>
<dbReference type="RefSeq" id="WP_072605326.1">
    <property type="nucleotide sequence ID" value="NZ_CP018171.1"/>
</dbReference>
<dbReference type="OrthoDB" id="9814909at2"/>
<dbReference type="InterPro" id="IPR008949">
    <property type="entry name" value="Isoprenoid_synthase_dom_sf"/>
</dbReference>
<proteinExistence type="predicted"/>
<protein>
    <submittedName>
        <fullName evidence="1">Phytoene/squalene synthase family protein</fullName>
    </submittedName>
</protein>
<reference evidence="2" key="1">
    <citation type="submission" date="2016-11" db="EMBL/GenBank/DDBJ databases">
        <title>Mesorhizobium oceanicum sp. nov., isolated from deep seawater in South China Sea.</title>
        <authorList>
            <person name="Fu G.-Y."/>
        </authorList>
    </citation>
    <scope>NUCLEOTIDE SEQUENCE [LARGE SCALE GENOMIC DNA]</scope>
    <source>
        <strain evidence="2">B7</strain>
    </source>
</reference>
<organism evidence="1 2">
    <name type="scientific">Aquibium oceanicum</name>
    <dbReference type="NCBI Taxonomy" id="1670800"/>
    <lineage>
        <taxon>Bacteria</taxon>
        <taxon>Pseudomonadati</taxon>
        <taxon>Pseudomonadota</taxon>
        <taxon>Alphaproteobacteria</taxon>
        <taxon>Hyphomicrobiales</taxon>
        <taxon>Phyllobacteriaceae</taxon>
        <taxon>Aquibium</taxon>
    </lineage>
</organism>
<dbReference type="SUPFAM" id="SSF48576">
    <property type="entry name" value="Terpenoid synthases"/>
    <property type="match status" value="1"/>
</dbReference>
<dbReference type="Proteomes" id="UP000182840">
    <property type="component" value="Chromosome"/>
</dbReference>
<name>A0A1L3SSJ5_9HYPH</name>
<dbReference type="Pfam" id="PF00494">
    <property type="entry name" value="SQS_PSY"/>
    <property type="match status" value="1"/>
</dbReference>
<dbReference type="STRING" id="1670800.BSQ44_14335"/>